<evidence type="ECO:0000256" key="1">
    <source>
        <dbReference type="ARBA" id="ARBA00022741"/>
    </source>
</evidence>
<name>A0A1H0N9T3_9CLOT</name>
<keyword evidence="1" id="KW-0547">Nucleotide-binding</keyword>
<dbReference type="PANTHER" id="PTHR43158">
    <property type="entry name" value="SKFA PEPTIDE EXPORT ATP-BINDING PROTEIN SKFE"/>
    <property type="match status" value="1"/>
</dbReference>
<dbReference type="Gene3D" id="3.40.50.300">
    <property type="entry name" value="P-loop containing nucleotide triphosphate hydrolases"/>
    <property type="match status" value="1"/>
</dbReference>
<gene>
    <name evidence="3" type="ORF">SAMN04488529_101750</name>
</gene>
<dbReference type="STRING" id="94869.SAMN04488529_101750"/>
<dbReference type="Proteomes" id="UP000198597">
    <property type="component" value="Unassembled WGS sequence"/>
</dbReference>
<organism evidence="3 4">
    <name type="scientific">Clostridium gasigenes</name>
    <dbReference type="NCBI Taxonomy" id="94869"/>
    <lineage>
        <taxon>Bacteria</taxon>
        <taxon>Bacillati</taxon>
        <taxon>Bacillota</taxon>
        <taxon>Clostridia</taxon>
        <taxon>Eubacteriales</taxon>
        <taxon>Clostridiaceae</taxon>
        <taxon>Clostridium</taxon>
    </lineage>
</organism>
<dbReference type="EMBL" id="FNJM01000001">
    <property type="protein sequence ID" value="SDO89433.1"/>
    <property type="molecule type" value="Genomic_DNA"/>
</dbReference>
<dbReference type="SUPFAM" id="SSF52540">
    <property type="entry name" value="P-loop containing nucleoside triphosphate hydrolases"/>
    <property type="match status" value="1"/>
</dbReference>
<evidence type="ECO:0000313" key="4">
    <source>
        <dbReference type="Proteomes" id="UP000198597"/>
    </source>
</evidence>
<evidence type="ECO:0000256" key="2">
    <source>
        <dbReference type="ARBA" id="ARBA00022840"/>
    </source>
</evidence>
<keyword evidence="4" id="KW-1185">Reference proteome</keyword>
<dbReference type="OrthoDB" id="9804819at2"/>
<dbReference type="PANTHER" id="PTHR43158:SF2">
    <property type="entry name" value="SKFA PEPTIDE EXPORT ATP-BINDING PROTEIN SKFE"/>
    <property type="match status" value="1"/>
</dbReference>
<dbReference type="InterPro" id="IPR027417">
    <property type="entry name" value="P-loop_NTPase"/>
</dbReference>
<sequence length="175" mass="20240">MKVKDILKYSQNLYKKYNISIEELANKLKLDLTKKIEDLSYGNKKKVGIVDAILSYGDIYIFHETTGGLNPLIQEEFLKIIEDLKLKGKTIIYSAHVLSEVKRLCDRVCIIKDGKIIKVEEISDINEMKLKHVILKVRNEEKINIEGAMDIKYEKNNIRFSYTGDINKLMSELGK</sequence>
<evidence type="ECO:0000313" key="3">
    <source>
        <dbReference type="EMBL" id="SDO89433.1"/>
    </source>
</evidence>
<keyword evidence="2 3" id="KW-0067">ATP-binding</keyword>
<protein>
    <submittedName>
        <fullName evidence="3">ABC-2 type transport system ATP-binding protein</fullName>
    </submittedName>
</protein>
<reference evidence="3 4" key="1">
    <citation type="submission" date="2016-10" db="EMBL/GenBank/DDBJ databases">
        <authorList>
            <person name="de Groot N.N."/>
        </authorList>
    </citation>
    <scope>NUCLEOTIDE SEQUENCE [LARGE SCALE GENOMIC DNA]</scope>
    <source>
        <strain evidence="3 4">DSM 12272</strain>
    </source>
</reference>
<dbReference type="RefSeq" id="WP_089965962.1">
    <property type="nucleotide sequence ID" value="NZ_FNJM01000001.1"/>
</dbReference>
<accession>A0A1H0N9T3</accession>
<dbReference type="GO" id="GO:0005524">
    <property type="term" value="F:ATP binding"/>
    <property type="evidence" value="ECO:0007669"/>
    <property type="project" value="UniProtKB-KW"/>
</dbReference>
<proteinExistence type="predicted"/>
<dbReference type="AlphaFoldDB" id="A0A1H0N9T3"/>